<gene>
    <name evidence="2" type="ORF">MPH_04141</name>
</gene>
<sequence length="362" mass="40002">MGSLLIILLAVLNAVSSLEIPSFAPPDFEPSTIDNDGTHVGRYDVRKTMVWLDSNPKNLNSYFFLFWLTTVDGRKYHVTAAPNFYRGETTGIFALNDLTNLNSTGATVFAPGTGSNETLNFRSAIQNLTSPAGSDNYTNLHLTTDYAGVTLDARITPTGKNLYVGGAGGITITGSGDDYRDVVPGWSWYWGNPTLRLNGTLTVADEVLEIDHAQSFGYFERQWGQFGISGGHFALWIYLSNGLMIHTWVVGPTVEHPYGVPAWATVWHSNGDHEVLAVDNTSRAFDIWKSEFSGANYFSKFVLNFSTRNATLNMEQAIREGELTPLPGTEGYNITEAYGQGEGTWEGEEVQFFGHIEQLSYW</sequence>
<dbReference type="OrthoDB" id="5295747at2759"/>
<protein>
    <recommendedName>
        <fullName evidence="4">Hydroxyneurosporene synthase</fullName>
    </recommendedName>
</protein>
<dbReference type="EMBL" id="AHHD01000185">
    <property type="protein sequence ID" value="EKG18606.1"/>
    <property type="molecule type" value="Genomic_DNA"/>
</dbReference>
<dbReference type="AlphaFoldDB" id="K2R891"/>
<accession>K2R891</accession>
<dbReference type="InterPro" id="IPR053112">
    <property type="entry name" value="Fungal_Dehydratase/Hydratase"/>
</dbReference>
<dbReference type="HOGENOM" id="CLU_061019_0_0_1"/>
<dbReference type="PANTHER" id="PTHR40617:SF1">
    <property type="entry name" value="ATTH DOMAIN-CONTAINING PROTEIN-RELATED"/>
    <property type="match status" value="1"/>
</dbReference>
<feature type="chain" id="PRO_5003867395" description="Hydroxyneurosporene synthase" evidence="1">
    <location>
        <begin position="18"/>
        <end position="362"/>
    </location>
</feature>
<organism evidence="2 3">
    <name type="scientific">Macrophomina phaseolina (strain MS6)</name>
    <name type="common">Charcoal rot fungus</name>
    <dbReference type="NCBI Taxonomy" id="1126212"/>
    <lineage>
        <taxon>Eukaryota</taxon>
        <taxon>Fungi</taxon>
        <taxon>Dikarya</taxon>
        <taxon>Ascomycota</taxon>
        <taxon>Pezizomycotina</taxon>
        <taxon>Dothideomycetes</taxon>
        <taxon>Dothideomycetes incertae sedis</taxon>
        <taxon>Botryosphaeriales</taxon>
        <taxon>Botryosphaeriaceae</taxon>
        <taxon>Macrophomina</taxon>
    </lineage>
</organism>
<name>K2R891_MACPH</name>
<dbReference type="VEuPathDB" id="FungiDB:MPH_04141"/>
<evidence type="ECO:0000313" key="3">
    <source>
        <dbReference type="Proteomes" id="UP000007129"/>
    </source>
</evidence>
<dbReference type="PANTHER" id="PTHR40617">
    <property type="entry name" value="TERPENE CYCLASE ASQC"/>
    <property type="match status" value="1"/>
</dbReference>
<keyword evidence="1" id="KW-0732">Signal</keyword>
<dbReference type="SUPFAM" id="SSF159245">
    <property type="entry name" value="AttH-like"/>
    <property type="match status" value="1"/>
</dbReference>
<proteinExistence type="predicted"/>
<evidence type="ECO:0000313" key="2">
    <source>
        <dbReference type="EMBL" id="EKG18606.1"/>
    </source>
</evidence>
<evidence type="ECO:0000256" key="1">
    <source>
        <dbReference type="SAM" id="SignalP"/>
    </source>
</evidence>
<reference evidence="2 3" key="1">
    <citation type="journal article" date="2012" name="BMC Genomics">
        <title>Tools to kill: Genome of one of the most destructive plant pathogenic fungi Macrophomina phaseolina.</title>
        <authorList>
            <person name="Islam M.S."/>
            <person name="Haque M.S."/>
            <person name="Islam M.M."/>
            <person name="Emdad E.M."/>
            <person name="Halim A."/>
            <person name="Hossen Q.M.M."/>
            <person name="Hossain M.Z."/>
            <person name="Ahmed B."/>
            <person name="Rahim S."/>
            <person name="Rahman M.S."/>
            <person name="Alam M.M."/>
            <person name="Hou S."/>
            <person name="Wan X."/>
            <person name="Saito J.A."/>
            <person name="Alam M."/>
        </authorList>
    </citation>
    <scope>NUCLEOTIDE SEQUENCE [LARGE SCALE GENOMIC DNA]</scope>
    <source>
        <strain evidence="2 3">MS6</strain>
    </source>
</reference>
<dbReference type="InterPro" id="IPR023374">
    <property type="entry name" value="AttH-like_dom_sf"/>
</dbReference>
<comment type="caution">
    <text evidence="2">The sequence shown here is derived from an EMBL/GenBank/DDBJ whole genome shotgun (WGS) entry which is preliminary data.</text>
</comment>
<dbReference type="Proteomes" id="UP000007129">
    <property type="component" value="Unassembled WGS sequence"/>
</dbReference>
<dbReference type="InParanoid" id="K2R891"/>
<dbReference type="Gene3D" id="2.40.370.10">
    <property type="entry name" value="AttH-like domain"/>
    <property type="match status" value="1"/>
</dbReference>
<evidence type="ECO:0008006" key="4">
    <source>
        <dbReference type="Google" id="ProtNLM"/>
    </source>
</evidence>
<feature type="signal peptide" evidence="1">
    <location>
        <begin position="1"/>
        <end position="17"/>
    </location>
</feature>
<dbReference type="eggNOG" id="ENOG502SPEU">
    <property type="taxonomic scope" value="Eukaryota"/>
</dbReference>